<comment type="caution">
    <text evidence="2">The sequence shown here is derived from an EMBL/GenBank/DDBJ whole genome shotgun (WGS) entry which is preliminary data.</text>
</comment>
<accession>A0A2A4WX36</accession>
<dbReference type="AlphaFoldDB" id="A0A2A4WX36"/>
<protein>
    <submittedName>
        <fullName evidence="2">NAD-dependent DNA ligase</fullName>
    </submittedName>
</protein>
<dbReference type="GO" id="GO:0016874">
    <property type="term" value="F:ligase activity"/>
    <property type="evidence" value="ECO:0007669"/>
    <property type="project" value="UniProtKB-KW"/>
</dbReference>
<evidence type="ECO:0000259" key="1">
    <source>
        <dbReference type="PROSITE" id="PS50172"/>
    </source>
</evidence>
<sequence length="297" mass="33305">MDIRKEIDSQPLERAFSFSNQKDKALYGLKGILTGVVADQRLNEMELLFLDSWLQSQEYLSEDGDVLAILRQVGDILEDGVISPDELRQMQTRIEQIINDKDSETPESVGHIEELVGFLTGTASDGVLNDQEITAMSSWLEHNESVREVWPASVIVQRLAIILEDGIITDEEREDLLATVRQVTGTDTDESGLSYEVSTEVWEDSIDKLNLAGSVFCLTGDFVSGDRESVDTLLRCLSAETNSSINKSVNYLVIGTLASRDWLYTSHGRKIEKALLLKREGSDIKIITERTLLKYTR</sequence>
<name>A0A2A4WX36_9GAMM</name>
<dbReference type="EMBL" id="NVUL01000086">
    <property type="protein sequence ID" value="PCI74978.1"/>
    <property type="molecule type" value="Genomic_DNA"/>
</dbReference>
<dbReference type="InterPro" id="IPR036420">
    <property type="entry name" value="BRCT_dom_sf"/>
</dbReference>
<proteinExistence type="predicted"/>
<evidence type="ECO:0000313" key="2">
    <source>
        <dbReference type="EMBL" id="PCI74978.1"/>
    </source>
</evidence>
<organism evidence="2 3">
    <name type="scientific">SAR86 cluster bacterium</name>
    <dbReference type="NCBI Taxonomy" id="2030880"/>
    <lineage>
        <taxon>Bacteria</taxon>
        <taxon>Pseudomonadati</taxon>
        <taxon>Pseudomonadota</taxon>
        <taxon>Gammaproteobacteria</taxon>
        <taxon>SAR86 cluster</taxon>
    </lineage>
</organism>
<dbReference type="CDD" id="cd17748">
    <property type="entry name" value="BRCT_DNA_ligase_like"/>
    <property type="match status" value="1"/>
</dbReference>
<dbReference type="Gene3D" id="3.40.50.10190">
    <property type="entry name" value="BRCT domain"/>
    <property type="match status" value="1"/>
</dbReference>
<gene>
    <name evidence="2" type="ORF">COB20_13945</name>
</gene>
<dbReference type="SUPFAM" id="SSF52113">
    <property type="entry name" value="BRCT domain"/>
    <property type="match status" value="1"/>
</dbReference>
<feature type="domain" description="BRCT" evidence="1">
    <location>
        <begin position="211"/>
        <end position="297"/>
    </location>
</feature>
<evidence type="ECO:0000313" key="3">
    <source>
        <dbReference type="Proteomes" id="UP000218767"/>
    </source>
</evidence>
<keyword evidence="2" id="KW-0436">Ligase</keyword>
<dbReference type="Proteomes" id="UP000218767">
    <property type="component" value="Unassembled WGS sequence"/>
</dbReference>
<dbReference type="PROSITE" id="PS50172">
    <property type="entry name" value="BRCT"/>
    <property type="match status" value="1"/>
</dbReference>
<reference evidence="3" key="1">
    <citation type="submission" date="2017-08" db="EMBL/GenBank/DDBJ databases">
        <title>A dynamic microbial community with high functional redundancy inhabits the cold, oxic subseafloor aquifer.</title>
        <authorList>
            <person name="Tully B.J."/>
            <person name="Wheat C.G."/>
            <person name="Glazer B.T."/>
            <person name="Huber J.A."/>
        </authorList>
    </citation>
    <scope>NUCLEOTIDE SEQUENCE [LARGE SCALE GENOMIC DNA]</scope>
</reference>
<dbReference type="InterPro" id="IPR001357">
    <property type="entry name" value="BRCT_dom"/>
</dbReference>